<dbReference type="SUPFAM" id="SSF55144">
    <property type="entry name" value="LigT-like"/>
    <property type="match status" value="1"/>
</dbReference>
<evidence type="ECO:0000259" key="1">
    <source>
        <dbReference type="Pfam" id="PF10469"/>
    </source>
</evidence>
<evidence type="ECO:0000313" key="3">
    <source>
        <dbReference type="Proteomes" id="UP001519460"/>
    </source>
</evidence>
<protein>
    <recommendedName>
        <fullName evidence="1">A-kinase anchor protein 7-like phosphoesterase domain-containing protein</fullName>
    </recommendedName>
</protein>
<gene>
    <name evidence="2" type="ORF">BaRGS_00007714</name>
</gene>
<proteinExistence type="predicted"/>
<organism evidence="2 3">
    <name type="scientific">Batillaria attramentaria</name>
    <dbReference type="NCBI Taxonomy" id="370345"/>
    <lineage>
        <taxon>Eukaryota</taxon>
        <taxon>Metazoa</taxon>
        <taxon>Spiralia</taxon>
        <taxon>Lophotrochozoa</taxon>
        <taxon>Mollusca</taxon>
        <taxon>Gastropoda</taxon>
        <taxon>Caenogastropoda</taxon>
        <taxon>Sorbeoconcha</taxon>
        <taxon>Cerithioidea</taxon>
        <taxon>Batillariidae</taxon>
        <taxon>Batillaria</taxon>
    </lineage>
</organism>
<dbReference type="Gene3D" id="3.90.1140.10">
    <property type="entry name" value="Cyclic phosphodiesterase"/>
    <property type="match status" value="1"/>
</dbReference>
<name>A0ABD0LNL8_9CAEN</name>
<keyword evidence="3" id="KW-1185">Reference proteome</keyword>
<dbReference type="InterPro" id="IPR019510">
    <property type="entry name" value="AKAP7-like_phosphoesterase"/>
</dbReference>
<feature type="non-terminal residue" evidence="2">
    <location>
        <position position="1"/>
    </location>
</feature>
<dbReference type="InterPro" id="IPR052641">
    <property type="entry name" value="AKAP7_isoform_gamma"/>
</dbReference>
<comment type="caution">
    <text evidence="2">The sequence shown here is derived from an EMBL/GenBank/DDBJ whole genome shotgun (WGS) entry which is preliminary data.</text>
</comment>
<dbReference type="EMBL" id="JACVVK020000033">
    <property type="protein sequence ID" value="KAK7501229.1"/>
    <property type="molecule type" value="Genomic_DNA"/>
</dbReference>
<reference evidence="2 3" key="1">
    <citation type="journal article" date="2023" name="Sci. Data">
        <title>Genome assembly of the Korean intertidal mud-creeper Batillaria attramentaria.</title>
        <authorList>
            <person name="Patra A.K."/>
            <person name="Ho P.T."/>
            <person name="Jun S."/>
            <person name="Lee S.J."/>
            <person name="Kim Y."/>
            <person name="Won Y.J."/>
        </authorList>
    </citation>
    <scope>NUCLEOTIDE SEQUENCE [LARGE SCALE GENOMIC DNA]</scope>
    <source>
        <strain evidence="2">Wonlab-2016</strain>
    </source>
</reference>
<dbReference type="PANTHER" id="PTHR15934">
    <property type="entry name" value="RNA 2',3'-CYCLIC PHOSPHODIESTERASE"/>
    <property type="match status" value="1"/>
</dbReference>
<dbReference type="Proteomes" id="UP001519460">
    <property type="component" value="Unassembled WGS sequence"/>
</dbReference>
<dbReference type="InterPro" id="IPR009097">
    <property type="entry name" value="Cyclic_Pdiesterase"/>
</dbReference>
<accession>A0ABD0LNL8</accession>
<feature type="domain" description="A-kinase anchor protein 7-like phosphoesterase" evidence="1">
    <location>
        <begin position="14"/>
        <end position="216"/>
    </location>
</feature>
<dbReference type="PANTHER" id="PTHR15934:SF2">
    <property type="entry name" value="A-KINASE ANCHOR PROTEIN 7-LIKE PHOSPHOESTERASE DOMAIN-CONTAINING PROTEIN"/>
    <property type="match status" value="1"/>
</dbReference>
<dbReference type="Pfam" id="PF10469">
    <property type="entry name" value="AKAP7_NLS"/>
    <property type="match status" value="1"/>
</dbReference>
<dbReference type="AlphaFoldDB" id="A0ABD0LNL8"/>
<evidence type="ECO:0000313" key="2">
    <source>
        <dbReference type="EMBL" id="KAK7501229.1"/>
    </source>
</evidence>
<sequence>DLGERQFQEAPKRPNYFAAIQITNQEIKDGIGEVLASVEKCNKKVKPAFIPLDLLHLTLAVMHLPDEEAVQKAKAALDDYKERHHPIMEESEGDDALTFDVSGISNFRNQVVFAQISEGPALKRLTRIAETIQLCLSEQDITAVDKNGFKPHITIMKMSKNPNQLRKGGVKKISEDLYKESKSRQFGLQTVATIQLCAMTKPKKDNYYHIEHEVALTVQEELVTVNQLPVTVSEVSLTAREAAVIKADSPASGKDVSSAVNEGAPGVIEIPITVQESGTVQEVPFSEKDV</sequence>